<reference evidence="2" key="1">
    <citation type="journal article" date="2020" name="Fungal Divers.">
        <title>Resolving the Mortierellaceae phylogeny through synthesis of multi-gene phylogenetics and phylogenomics.</title>
        <authorList>
            <person name="Vandepol N."/>
            <person name="Liber J."/>
            <person name="Desiro A."/>
            <person name="Na H."/>
            <person name="Kennedy M."/>
            <person name="Barry K."/>
            <person name="Grigoriev I.V."/>
            <person name="Miller A.N."/>
            <person name="O'Donnell K."/>
            <person name="Stajich J.E."/>
            <person name="Bonito G."/>
        </authorList>
    </citation>
    <scope>NUCLEOTIDE SEQUENCE</scope>
    <source>
        <strain evidence="2">NRRL 28262</strain>
    </source>
</reference>
<gene>
    <name evidence="2" type="ORF">BGZ95_009912</name>
</gene>
<name>A0AAD4DE82_9FUNG</name>
<comment type="caution">
    <text evidence="2">The sequence shown here is derived from an EMBL/GenBank/DDBJ whole genome shotgun (WGS) entry which is preliminary data.</text>
</comment>
<keyword evidence="1" id="KW-0732">Signal</keyword>
<feature type="signal peptide" evidence="1">
    <location>
        <begin position="1"/>
        <end position="17"/>
    </location>
</feature>
<evidence type="ECO:0000256" key="1">
    <source>
        <dbReference type="SAM" id="SignalP"/>
    </source>
</evidence>
<proteinExistence type="predicted"/>
<protein>
    <submittedName>
        <fullName evidence="2">Uncharacterized protein</fullName>
    </submittedName>
</protein>
<evidence type="ECO:0000313" key="3">
    <source>
        <dbReference type="Proteomes" id="UP001194580"/>
    </source>
</evidence>
<dbReference type="AlphaFoldDB" id="A0AAD4DE82"/>
<feature type="chain" id="PRO_5042020667" evidence="1">
    <location>
        <begin position="18"/>
        <end position="143"/>
    </location>
</feature>
<evidence type="ECO:0000313" key="2">
    <source>
        <dbReference type="EMBL" id="KAG0274314.1"/>
    </source>
</evidence>
<sequence>MKFTVLFASLAATVVSALPAGNATIQSLETRAGCRSSTLTWNVYATSTPNKVRNVFDLQLDNNQSLGSFSLEWDPTLSIYGCKMNSSNQVVYCVTIWGYMMSAAVQITHKGDIYYHDKQNDALGVPAGGLRKTYQYWDCITNV</sequence>
<keyword evidence="3" id="KW-1185">Reference proteome</keyword>
<organism evidence="2 3">
    <name type="scientific">Linnemannia exigua</name>
    <dbReference type="NCBI Taxonomy" id="604196"/>
    <lineage>
        <taxon>Eukaryota</taxon>
        <taxon>Fungi</taxon>
        <taxon>Fungi incertae sedis</taxon>
        <taxon>Mucoromycota</taxon>
        <taxon>Mortierellomycotina</taxon>
        <taxon>Mortierellomycetes</taxon>
        <taxon>Mortierellales</taxon>
        <taxon>Mortierellaceae</taxon>
        <taxon>Linnemannia</taxon>
    </lineage>
</organism>
<dbReference type="Proteomes" id="UP001194580">
    <property type="component" value="Unassembled WGS sequence"/>
</dbReference>
<accession>A0AAD4DE82</accession>
<dbReference type="EMBL" id="JAAAIL010000621">
    <property type="protein sequence ID" value="KAG0274314.1"/>
    <property type="molecule type" value="Genomic_DNA"/>
</dbReference>